<proteinExistence type="predicted"/>
<reference evidence="2" key="1">
    <citation type="journal article" date="2019" name="Plant Biotechnol. J.">
        <title>Genome sequencing of the Australian wild diploid species Gossypium australe highlights disease resistance and delayed gland morphogenesis.</title>
        <authorList>
            <person name="Cai Y."/>
            <person name="Cai X."/>
            <person name="Wang Q."/>
            <person name="Wang P."/>
            <person name="Zhang Y."/>
            <person name="Cai C."/>
            <person name="Xu Y."/>
            <person name="Wang K."/>
            <person name="Zhou Z."/>
            <person name="Wang C."/>
            <person name="Geng S."/>
            <person name="Li B."/>
            <person name="Dong Q."/>
            <person name="Hou Y."/>
            <person name="Wang H."/>
            <person name="Ai P."/>
            <person name="Liu Z."/>
            <person name="Yi F."/>
            <person name="Sun M."/>
            <person name="An G."/>
            <person name="Cheng J."/>
            <person name="Zhang Y."/>
            <person name="Shi Q."/>
            <person name="Xie Y."/>
            <person name="Shi X."/>
            <person name="Chang Y."/>
            <person name="Huang F."/>
            <person name="Chen Y."/>
            <person name="Hong S."/>
            <person name="Mi L."/>
            <person name="Sun Q."/>
            <person name="Zhang L."/>
            <person name="Zhou B."/>
            <person name="Peng R."/>
            <person name="Zhang X."/>
            <person name="Liu F."/>
        </authorList>
    </citation>
    <scope>NUCLEOTIDE SEQUENCE [LARGE SCALE GENOMIC DNA]</scope>
    <source>
        <strain evidence="2">cv. PA1801</strain>
    </source>
</reference>
<organism evidence="1 2">
    <name type="scientific">Gossypium australe</name>
    <dbReference type="NCBI Taxonomy" id="47621"/>
    <lineage>
        <taxon>Eukaryota</taxon>
        <taxon>Viridiplantae</taxon>
        <taxon>Streptophyta</taxon>
        <taxon>Embryophyta</taxon>
        <taxon>Tracheophyta</taxon>
        <taxon>Spermatophyta</taxon>
        <taxon>Magnoliopsida</taxon>
        <taxon>eudicotyledons</taxon>
        <taxon>Gunneridae</taxon>
        <taxon>Pentapetalae</taxon>
        <taxon>rosids</taxon>
        <taxon>malvids</taxon>
        <taxon>Malvales</taxon>
        <taxon>Malvaceae</taxon>
        <taxon>Malvoideae</taxon>
        <taxon>Gossypium</taxon>
    </lineage>
</organism>
<dbReference type="PANTHER" id="PTHR45835">
    <property type="entry name" value="YALI0A06105P"/>
    <property type="match status" value="1"/>
</dbReference>
<evidence type="ECO:0000313" key="1">
    <source>
        <dbReference type="EMBL" id="KAA3477001.1"/>
    </source>
</evidence>
<dbReference type="EMBL" id="SMMG02000004">
    <property type="protein sequence ID" value="KAA3477001.1"/>
    <property type="molecule type" value="Genomic_DNA"/>
</dbReference>
<keyword evidence="2" id="KW-1185">Reference proteome</keyword>
<dbReference type="AlphaFoldDB" id="A0A5B6W5U0"/>
<dbReference type="OrthoDB" id="415724at2759"/>
<dbReference type="PANTHER" id="PTHR45835:SF99">
    <property type="entry name" value="CHROMO DOMAIN-CONTAINING PROTEIN-RELATED"/>
    <property type="match status" value="1"/>
</dbReference>
<evidence type="ECO:0000313" key="2">
    <source>
        <dbReference type="Proteomes" id="UP000325315"/>
    </source>
</evidence>
<accession>A0A5B6W5U0</accession>
<protein>
    <submittedName>
        <fullName evidence="1">Integrase</fullName>
    </submittedName>
</protein>
<comment type="caution">
    <text evidence="1">The sequence shown here is derived from an EMBL/GenBank/DDBJ whole genome shotgun (WGS) entry which is preliminary data.</text>
</comment>
<dbReference type="Proteomes" id="UP000325315">
    <property type="component" value="Unassembled WGS sequence"/>
</dbReference>
<name>A0A5B6W5U0_9ROSI</name>
<gene>
    <name evidence="1" type="ORF">EPI10_010923</name>
</gene>
<sequence length="138" mass="16348">MNSDLEQMYWWSGMKCEISEFVSKYLIFQQVKAKHQVPSGLLQHVMISEWKWEWVTMDFLSMLLLSLRKKDVIWVVVGHLTKSAHFILVRTGYSLEKLTELYVADITDDRSKQVIQILEDMLHFVFLSSRVAGKNFFR</sequence>